<reference evidence="1" key="1">
    <citation type="submission" date="2014-09" db="EMBL/GenBank/DDBJ databases">
        <authorList>
            <person name="Magalhaes I.L.F."/>
            <person name="Oliveira U."/>
            <person name="Santos F.R."/>
            <person name="Vidigal T.H.D.A."/>
            <person name="Brescovit A.D."/>
            <person name="Santos A.J."/>
        </authorList>
    </citation>
    <scope>NUCLEOTIDE SEQUENCE</scope>
    <source>
        <tissue evidence="1">Shoot tissue taken approximately 20 cm above the soil surface</tissue>
    </source>
</reference>
<accession>A0A0A9BRD0</accession>
<dbReference type="AlphaFoldDB" id="A0A0A9BRD0"/>
<reference evidence="1" key="2">
    <citation type="journal article" date="2015" name="Data Brief">
        <title>Shoot transcriptome of the giant reed, Arundo donax.</title>
        <authorList>
            <person name="Barrero R.A."/>
            <person name="Guerrero F.D."/>
            <person name="Moolhuijzen P."/>
            <person name="Goolsby J.A."/>
            <person name="Tidwell J."/>
            <person name="Bellgard S.E."/>
            <person name="Bellgard M.I."/>
        </authorList>
    </citation>
    <scope>NUCLEOTIDE SEQUENCE</scope>
    <source>
        <tissue evidence="1">Shoot tissue taken approximately 20 cm above the soil surface</tissue>
    </source>
</reference>
<sequence length="49" mass="5843">MCESKKFQLSFKERMDVLCQIICASREYFGNVTKHWVRITQLHARPKAN</sequence>
<name>A0A0A9BRD0_ARUDO</name>
<evidence type="ECO:0000313" key="1">
    <source>
        <dbReference type="EMBL" id="JAD63690.1"/>
    </source>
</evidence>
<organism evidence="1">
    <name type="scientific">Arundo donax</name>
    <name type="common">Giant reed</name>
    <name type="synonym">Donax arundinaceus</name>
    <dbReference type="NCBI Taxonomy" id="35708"/>
    <lineage>
        <taxon>Eukaryota</taxon>
        <taxon>Viridiplantae</taxon>
        <taxon>Streptophyta</taxon>
        <taxon>Embryophyta</taxon>
        <taxon>Tracheophyta</taxon>
        <taxon>Spermatophyta</taxon>
        <taxon>Magnoliopsida</taxon>
        <taxon>Liliopsida</taxon>
        <taxon>Poales</taxon>
        <taxon>Poaceae</taxon>
        <taxon>PACMAD clade</taxon>
        <taxon>Arundinoideae</taxon>
        <taxon>Arundineae</taxon>
        <taxon>Arundo</taxon>
    </lineage>
</organism>
<protein>
    <submittedName>
        <fullName evidence="1">Uncharacterized protein</fullName>
    </submittedName>
</protein>
<dbReference type="EMBL" id="GBRH01234205">
    <property type="protein sequence ID" value="JAD63690.1"/>
    <property type="molecule type" value="Transcribed_RNA"/>
</dbReference>
<proteinExistence type="predicted"/>